<dbReference type="SFLD" id="SFLDS00005">
    <property type="entry name" value="Isoprenoid_Synthase_Type_I"/>
    <property type="match status" value="1"/>
</dbReference>
<feature type="compositionally biased region" description="Low complexity" evidence="3">
    <location>
        <begin position="90"/>
        <end position="108"/>
    </location>
</feature>
<dbReference type="InterPro" id="IPR002060">
    <property type="entry name" value="Squ/phyt_synthse"/>
</dbReference>
<feature type="compositionally biased region" description="Basic and acidic residues" evidence="3">
    <location>
        <begin position="157"/>
        <end position="167"/>
    </location>
</feature>
<dbReference type="SMR" id="A0A0H5NPM3"/>
<evidence type="ECO:0000313" key="5">
    <source>
        <dbReference type="Proteomes" id="UP000057820"/>
    </source>
</evidence>
<dbReference type="EC" id="2.5.1.96" evidence="4"/>
<dbReference type="SFLD" id="SFLDG01018">
    <property type="entry name" value="Squalene/Phytoene_Synthase_Lik"/>
    <property type="match status" value="1"/>
</dbReference>
<evidence type="ECO:0000256" key="2">
    <source>
        <dbReference type="ARBA" id="ARBA00022679"/>
    </source>
</evidence>
<accession>A0A0H5NPM3</accession>
<dbReference type="GO" id="GO:0051996">
    <property type="term" value="F:squalene synthase [NAD(P)H] activity"/>
    <property type="evidence" value="ECO:0007669"/>
    <property type="project" value="InterPro"/>
</dbReference>
<feature type="region of interest" description="Disordered" evidence="3">
    <location>
        <begin position="90"/>
        <end position="167"/>
    </location>
</feature>
<comment type="pathway">
    <text evidence="1">Carotenoid biosynthesis; phytoene biosynthesis.</text>
</comment>
<dbReference type="Proteomes" id="UP000057820">
    <property type="component" value="Chromosome 1"/>
</dbReference>
<dbReference type="Gene3D" id="1.10.600.10">
    <property type="entry name" value="Farnesyl Diphosphate Synthase"/>
    <property type="match status" value="1"/>
</dbReference>
<dbReference type="KEGG" id="nfr:ERS450000_02379"/>
<proteinExistence type="predicted"/>
<name>A0A0H5NPM3_NOCFR</name>
<dbReference type="PROSITE" id="PS01044">
    <property type="entry name" value="SQUALEN_PHYTOEN_SYN_1"/>
    <property type="match status" value="1"/>
</dbReference>
<dbReference type="PROSITE" id="PS01045">
    <property type="entry name" value="SQUALEN_PHYTOEN_SYN_2"/>
    <property type="match status" value="1"/>
</dbReference>
<dbReference type="RefSeq" id="WP_060592556.1">
    <property type="nucleotide sequence ID" value="NZ_CP031418.1"/>
</dbReference>
<dbReference type="UniPathway" id="UPA00799"/>
<feature type="compositionally biased region" description="Low complexity" evidence="3">
    <location>
        <begin position="117"/>
        <end position="135"/>
    </location>
</feature>
<reference evidence="5" key="1">
    <citation type="submission" date="2015-03" db="EMBL/GenBank/DDBJ databases">
        <authorList>
            <consortium name="Pathogen Informatics"/>
        </authorList>
    </citation>
    <scope>NUCLEOTIDE SEQUENCE [LARGE SCALE GENOMIC DNA]</scope>
    <source>
        <strain evidence="5">NCTC11134</strain>
    </source>
</reference>
<dbReference type="SUPFAM" id="SSF48576">
    <property type="entry name" value="Terpenoid synthases"/>
    <property type="match status" value="1"/>
</dbReference>
<dbReference type="Pfam" id="PF00494">
    <property type="entry name" value="SQS_PSY"/>
    <property type="match status" value="2"/>
</dbReference>
<dbReference type="AlphaFoldDB" id="A0A0H5NPM3"/>
<dbReference type="InterPro" id="IPR033904">
    <property type="entry name" value="Trans_IPPS_HH"/>
</dbReference>
<dbReference type="InterPro" id="IPR008949">
    <property type="entry name" value="Isoprenoid_synthase_dom_sf"/>
</dbReference>
<dbReference type="GO" id="GO:0016117">
    <property type="term" value="P:carotenoid biosynthetic process"/>
    <property type="evidence" value="ECO:0007669"/>
    <property type="project" value="UniProtKB-ARBA"/>
</dbReference>
<evidence type="ECO:0000256" key="3">
    <source>
        <dbReference type="SAM" id="MobiDB-lite"/>
    </source>
</evidence>
<evidence type="ECO:0000256" key="1">
    <source>
        <dbReference type="ARBA" id="ARBA00004684"/>
    </source>
</evidence>
<dbReference type="EMBL" id="LN868938">
    <property type="protein sequence ID" value="CRY77393.1"/>
    <property type="molecule type" value="Genomic_DNA"/>
</dbReference>
<dbReference type="PANTHER" id="PTHR31480">
    <property type="entry name" value="BIFUNCTIONAL LYCOPENE CYCLASE/PHYTOENE SYNTHASE"/>
    <property type="match status" value="1"/>
</dbReference>
<gene>
    <name evidence="4" type="primary">crtM_1</name>
    <name evidence="4" type="ORF">ERS450000_02379</name>
</gene>
<evidence type="ECO:0000313" key="4">
    <source>
        <dbReference type="EMBL" id="CRY77393.1"/>
    </source>
</evidence>
<organism evidence="4 5">
    <name type="scientific">Nocardia farcinica</name>
    <dbReference type="NCBI Taxonomy" id="37329"/>
    <lineage>
        <taxon>Bacteria</taxon>
        <taxon>Bacillati</taxon>
        <taxon>Actinomycetota</taxon>
        <taxon>Actinomycetes</taxon>
        <taxon>Mycobacteriales</taxon>
        <taxon>Nocardiaceae</taxon>
        <taxon>Nocardia</taxon>
    </lineage>
</organism>
<keyword evidence="2 4" id="KW-0808">Transferase</keyword>
<protein>
    <submittedName>
        <fullName evidence="4">Dehydrosqualene synthase</fullName>
        <ecNumber evidence="4">2.5.1.96</ecNumber>
    </submittedName>
</protein>
<sequence length="397" mass="41656">MSGTRPVDPAPADLAPAYRTCRRIAADHGRTYFLATRLLTPAQRPAVHALYAFARLVDDIVDVPGPAGGGDPVAALDVVEDRLRAALAAPARPDVPRATAAPGAPAAPITSADAPGRRSSNAAGRAGAAPLAPAGTDVPRPADGSTTPGAPCPAAAEHGRTQADRPARAALDPRLPAEWPHVLAALADTVARYEIAPQHFWTFLDSMRMDVPGSSTFRARYADMAELREYMRGSAAAIGLQMVPVLGTVGPRAAAEPAAAALGEAFQLTNFLRDVAEDLDRGRVYLPAAELAAFGVTDELLGHCRATGHTDPRVRRALAHLIAVNRDLYRRAAPGVDLLTPRVRPAIRTASALYAAILDRIEDSGYAVFTARAVVPRRRRAAVAARELAAGILGLGR</sequence>
<dbReference type="CDD" id="cd00683">
    <property type="entry name" value="Trans_IPPS_HH"/>
    <property type="match status" value="1"/>
</dbReference>
<dbReference type="InterPro" id="IPR019845">
    <property type="entry name" value="Squalene/phytoene_synthase_CS"/>
</dbReference>